<comment type="caution">
    <text evidence="5">The sequence shown here is derived from an EMBL/GenBank/DDBJ whole genome shotgun (WGS) entry which is preliminary data.</text>
</comment>
<keyword evidence="6" id="KW-1185">Reference proteome</keyword>
<evidence type="ECO:0000256" key="2">
    <source>
        <dbReference type="ARBA" id="ARBA00023125"/>
    </source>
</evidence>
<dbReference type="GO" id="GO:0000976">
    <property type="term" value="F:transcription cis-regulatory region binding"/>
    <property type="evidence" value="ECO:0007669"/>
    <property type="project" value="TreeGrafter"/>
</dbReference>
<gene>
    <name evidence="5" type="ORF">HNR75_000616</name>
</gene>
<dbReference type="Proteomes" id="UP000585721">
    <property type="component" value="Unassembled WGS sequence"/>
</dbReference>
<evidence type="ECO:0000256" key="1">
    <source>
        <dbReference type="ARBA" id="ARBA00023015"/>
    </source>
</evidence>
<dbReference type="SUPFAM" id="SSF46689">
    <property type="entry name" value="Homeodomain-like"/>
    <property type="match status" value="1"/>
</dbReference>
<dbReference type="SMART" id="SM00342">
    <property type="entry name" value="HTH_ARAC"/>
    <property type="match status" value="1"/>
</dbReference>
<dbReference type="PANTHER" id="PTHR47894">
    <property type="entry name" value="HTH-TYPE TRANSCRIPTIONAL REGULATOR GADX"/>
    <property type="match status" value="1"/>
</dbReference>
<evidence type="ECO:0000313" key="6">
    <source>
        <dbReference type="Proteomes" id="UP000585721"/>
    </source>
</evidence>
<dbReference type="Pfam" id="PF12833">
    <property type="entry name" value="HTH_18"/>
    <property type="match status" value="1"/>
</dbReference>
<dbReference type="PROSITE" id="PS01124">
    <property type="entry name" value="HTH_ARAC_FAMILY_2"/>
    <property type="match status" value="1"/>
</dbReference>
<feature type="domain" description="HTH araC/xylS-type" evidence="4">
    <location>
        <begin position="237"/>
        <end position="340"/>
    </location>
</feature>
<dbReference type="GO" id="GO:0005829">
    <property type="term" value="C:cytosol"/>
    <property type="evidence" value="ECO:0007669"/>
    <property type="project" value="TreeGrafter"/>
</dbReference>
<proteinExistence type="predicted"/>
<dbReference type="AlphaFoldDB" id="A0A841G6H8"/>
<dbReference type="PANTHER" id="PTHR47894:SF4">
    <property type="entry name" value="HTH-TYPE TRANSCRIPTIONAL REGULATOR GADX"/>
    <property type="match status" value="1"/>
</dbReference>
<dbReference type="RefSeq" id="WP_188025551.1">
    <property type="nucleotide sequence ID" value="NZ_JACHGR010000002.1"/>
</dbReference>
<reference evidence="5 6" key="1">
    <citation type="submission" date="2020-08" db="EMBL/GenBank/DDBJ databases">
        <title>Genomic Encyclopedia of Type Strains, Phase IV (KMG-IV): sequencing the most valuable type-strain genomes for metagenomic binning, comparative biology and taxonomic classification.</title>
        <authorList>
            <person name="Goeker M."/>
        </authorList>
    </citation>
    <scope>NUCLEOTIDE SEQUENCE [LARGE SCALE GENOMIC DNA]</scope>
    <source>
        <strain evidence="5 6">DSM 22975</strain>
    </source>
</reference>
<dbReference type="Gene3D" id="1.10.10.60">
    <property type="entry name" value="Homeodomain-like"/>
    <property type="match status" value="1"/>
</dbReference>
<keyword evidence="3" id="KW-0804">Transcription</keyword>
<name>A0A841G6H8_9GAMM</name>
<organism evidence="5 6">
    <name type="scientific">Tolumonas osonensis</name>
    <dbReference type="NCBI Taxonomy" id="675874"/>
    <lineage>
        <taxon>Bacteria</taxon>
        <taxon>Pseudomonadati</taxon>
        <taxon>Pseudomonadota</taxon>
        <taxon>Gammaproteobacteria</taxon>
        <taxon>Aeromonadales</taxon>
        <taxon>Aeromonadaceae</taxon>
        <taxon>Tolumonas</taxon>
    </lineage>
</organism>
<dbReference type="InterPro" id="IPR018060">
    <property type="entry name" value="HTH_AraC"/>
</dbReference>
<evidence type="ECO:0000256" key="3">
    <source>
        <dbReference type="ARBA" id="ARBA00023163"/>
    </source>
</evidence>
<keyword evidence="2 5" id="KW-0238">DNA-binding</keyword>
<keyword evidence="1" id="KW-0805">Transcription regulation</keyword>
<protein>
    <submittedName>
        <fullName evidence="5">AraC-like DNA-binding protein</fullName>
    </submittedName>
</protein>
<dbReference type="GO" id="GO:0003700">
    <property type="term" value="F:DNA-binding transcription factor activity"/>
    <property type="evidence" value="ECO:0007669"/>
    <property type="project" value="InterPro"/>
</dbReference>
<sequence>MEKTVSNLIARGTLQLLEDNGVDTSKITERCGISRYEIERDGGRLSENQHYRFMLESANHDQFLAEDMLEYCISYGPVNTSYSAYPDLMGFCLNQTTANAAITSFIENRVIIGNCDSVIVTRGDKKTKIEYVNLGPSQVGNCSAIGNFMMLHSLINSYTSPGNIKVGFVGSRQERKGLLNTFFESKCEFDHQSNFMIIDNTLLDKEVNSSNAALHLIQKTGLNKKRAELEKTKSLSGTVLKLIEHSISFLRSESDIHIMNDVCLTLKMSRWTLNDKLKNENTSFTDLLKSVRLKIACSLLVETNKSIQEISELVCFSSQSVFSRFFKLNLNMSPLVYRNKNLSNAIK</sequence>
<evidence type="ECO:0000313" key="5">
    <source>
        <dbReference type="EMBL" id="MBB6054744.1"/>
    </source>
</evidence>
<accession>A0A841G6H8</accession>
<dbReference type="EMBL" id="JACHGR010000002">
    <property type="protein sequence ID" value="MBB6054744.1"/>
    <property type="molecule type" value="Genomic_DNA"/>
</dbReference>
<evidence type="ECO:0000259" key="4">
    <source>
        <dbReference type="PROSITE" id="PS01124"/>
    </source>
</evidence>
<dbReference type="InterPro" id="IPR009057">
    <property type="entry name" value="Homeodomain-like_sf"/>
</dbReference>